<feature type="compositionally biased region" description="Pro residues" evidence="1">
    <location>
        <begin position="228"/>
        <end position="248"/>
    </location>
</feature>
<organism evidence="4 5">
    <name type="scientific">Actinomadura napierensis</name>
    <dbReference type="NCBI Taxonomy" id="267854"/>
    <lineage>
        <taxon>Bacteria</taxon>
        <taxon>Bacillati</taxon>
        <taxon>Actinomycetota</taxon>
        <taxon>Actinomycetes</taxon>
        <taxon>Streptosporangiales</taxon>
        <taxon>Thermomonosporaceae</taxon>
        <taxon>Actinomadura</taxon>
    </lineage>
</organism>
<keyword evidence="2" id="KW-0732">Signal</keyword>
<dbReference type="InterPro" id="IPR031304">
    <property type="entry name" value="SLT_2"/>
</dbReference>
<accession>A0ABN2ZSS3</accession>
<dbReference type="InterPro" id="IPR023346">
    <property type="entry name" value="Lysozyme-like_dom_sf"/>
</dbReference>
<evidence type="ECO:0000259" key="3">
    <source>
        <dbReference type="Pfam" id="PF13406"/>
    </source>
</evidence>
<feature type="signal peptide" evidence="2">
    <location>
        <begin position="1"/>
        <end position="31"/>
    </location>
</feature>
<evidence type="ECO:0000256" key="1">
    <source>
        <dbReference type="SAM" id="MobiDB-lite"/>
    </source>
</evidence>
<evidence type="ECO:0000313" key="5">
    <source>
        <dbReference type="Proteomes" id="UP001501020"/>
    </source>
</evidence>
<comment type="caution">
    <text evidence="4">The sequence shown here is derived from an EMBL/GenBank/DDBJ whole genome shotgun (WGS) entry which is preliminary data.</text>
</comment>
<dbReference type="Proteomes" id="UP001501020">
    <property type="component" value="Unassembled WGS sequence"/>
</dbReference>
<dbReference type="EMBL" id="BAAAMR010000044">
    <property type="protein sequence ID" value="GAA2146899.1"/>
    <property type="molecule type" value="Genomic_DNA"/>
</dbReference>
<keyword evidence="5" id="KW-1185">Reference proteome</keyword>
<proteinExistence type="predicted"/>
<dbReference type="PANTHER" id="PTHR30163:SF8">
    <property type="entry name" value="LYTIC MUREIN TRANSGLYCOSYLASE"/>
    <property type="match status" value="1"/>
</dbReference>
<gene>
    <name evidence="4" type="ORF">GCM10009727_48590</name>
</gene>
<dbReference type="Gene3D" id="1.10.530.10">
    <property type="match status" value="1"/>
</dbReference>
<protein>
    <recommendedName>
        <fullName evidence="3">Transglycosylase SLT domain-containing protein</fullName>
    </recommendedName>
</protein>
<dbReference type="Gene3D" id="3.90.1720.10">
    <property type="entry name" value="endopeptidase domain like (from Nostoc punctiforme)"/>
    <property type="match status" value="1"/>
</dbReference>
<dbReference type="InterPro" id="IPR043426">
    <property type="entry name" value="MltB-like"/>
</dbReference>
<evidence type="ECO:0000313" key="4">
    <source>
        <dbReference type="EMBL" id="GAA2146899.1"/>
    </source>
</evidence>
<feature type="chain" id="PRO_5047316766" description="Transglycosylase SLT domain-containing protein" evidence="2">
    <location>
        <begin position="32"/>
        <end position="287"/>
    </location>
</feature>
<dbReference type="SUPFAM" id="SSF53955">
    <property type="entry name" value="Lysozyme-like"/>
    <property type="match status" value="1"/>
</dbReference>
<dbReference type="PANTHER" id="PTHR30163">
    <property type="entry name" value="MEMBRANE-BOUND LYTIC MUREIN TRANSGLYCOSYLASE B"/>
    <property type="match status" value="1"/>
</dbReference>
<dbReference type="Pfam" id="PF13406">
    <property type="entry name" value="SLT_2"/>
    <property type="match status" value="1"/>
</dbReference>
<feature type="domain" description="Transglycosylase SLT" evidence="3">
    <location>
        <begin position="95"/>
        <end position="141"/>
    </location>
</feature>
<reference evidence="4 5" key="1">
    <citation type="journal article" date="2019" name="Int. J. Syst. Evol. Microbiol.">
        <title>The Global Catalogue of Microorganisms (GCM) 10K type strain sequencing project: providing services to taxonomists for standard genome sequencing and annotation.</title>
        <authorList>
            <consortium name="The Broad Institute Genomics Platform"/>
            <consortium name="The Broad Institute Genome Sequencing Center for Infectious Disease"/>
            <person name="Wu L."/>
            <person name="Ma J."/>
        </authorList>
    </citation>
    <scope>NUCLEOTIDE SEQUENCE [LARGE SCALE GENOMIC DNA]</scope>
    <source>
        <strain evidence="4 5">JCM 13850</strain>
    </source>
</reference>
<feature type="compositionally biased region" description="Low complexity" evidence="1">
    <location>
        <begin position="249"/>
        <end position="287"/>
    </location>
</feature>
<name>A0ABN2ZSS3_9ACTN</name>
<feature type="region of interest" description="Disordered" evidence="1">
    <location>
        <begin position="210"/>
        <end position="287"/>
    </location>
</feature>
<evidence type="ECO:0000256" key="2">
    <source>
        <dbReference type="SAM" id="SignalP"/>
    </source>
</evidence>
<dbReference type="CDD" id="cd13399">
    <property type="entry name" value="Slt35-like"/>
    <property type="match status" value="1"/>
</dbReference>
<sequence>MKAAATACAALIALPLSLVLLLAGQQAPAVGAGSAAGAPSRLARTDIPPSYLRWYLDAAQTCPGLGWNGLAAVGKVESDHGRSTAPGIHTGQNSVGAGGPMQFLAGTWATYGVDGDHDGHTDRYNPADAIHGAAHYLCAHHAGQGGLHLYHAIWQYNHADWYVHKVLDQAAAYAAPVPAASGSGAIAVRAALHWLGTPYSWGGGGPTGPSYGIAKAPAPKGSTAPASPNTPGPKPAPNSHASPPPNTTPDPTSSAPSYAPATCCSSPPTPATQRPSTTSASTTATAR</sequence>